<gene>
    <name evidence="2" type="ORF">K504DRAFT_486146</name>
</gene>
<feature type="compositionally biased region" description="Basic and acidic residues" evidence="1">
    <location>
        <begin position="370"/>
        <end position="382"/>
    </location>
</feature>
<protein>
    <submittedName>
        <fullName evidence="2">Uncharacterized protein</fullName>
    </submittedName>
</protein>
<proteinExistence type="predicted"/>
<accession>A0A6G1JRA4</accession>
<feature type="compositionally biased region" description="Basic and acidic residues" evidence="1">
    <location>
        <begin position="210"/>
        <end position="222"/>
    </location>
</feature>
<organism evidence="2 3">
    <name type="scientific">Pleomassaria siparia CBS 279.74</name>
    <dbReference type="NCBI Taxonomy" id="1314801"/>
    <lineage>
        <taxon>Eukaryota</taxon>
        <taxon>Fungi</taxon>
        <taxon>Dikarya</taxon>
        <taxon>Ascomycota</taxon>
        <taxon>Pezizomycotina</taxon>
        <taxon>Dothideomycetes</taxon>
        <taxon>Pleosporomycetidae</taxon>
        <taxon>Pleosporales</taxon>
        <taxon>Pleomassariaceae</taxon>
        <taxon>Pleomassaria</taxon>
    </lineage>
</organism>
<dbReference type="EMBL" id="MU005792">
    <property type="protein sequence ID" value="KAF2702843.1"/>
    <property type="molecule type" value="Genomic_DNA"/>
</dbReference>
<feature type="compositionally biased region" description="Polar residues" evidence="1">
    <location>
        <begin position="473"/>
        <end position="487"/>
    </location>
</feature>
<dbReference type="Proteomes" id="UP000799428">
    <property type="component" value="Unassembled WGS sequence"/>
</dbReference>
<name>A0A6G1JRA4_9PLEO</name>
<keyword evidence="3" id="KW-1185">Reference proteome</keyword>
<feature type="region of interest" description="Disordered" evidence="1">
    <location>
        <begin position="340"/>
        <end position="387"/>
    </location>
</feature>
<feature type="compositionally biased region" description="Acidic residues" evidence="1">
    <location>
        <begin position="358"/>
        <end position="367"/>
    </location>
</feature>
<evidence type="ECO:0000313" key="2">
    <source>
        <dbReference type="EMBL" id="KAF2702843.1"/>
    </source>
</evidence>
<reference evidence="2" key="1">
    <citation type="journal article" date="2020" name="Stud. Mycol.">
        <title>101 Dothideomycetes genomes: a test case for predicting lifestyles and emergence of pathogens.</title>
        <authorList>
            <person name="Haridas S."/>
            <person name="Albert R."/>
            <person name="Binder M."/>
            <person name="Bloem J."/>
            <person name="Labutti K."/>
            <person name="Salamov A."/>
            <person name="Andreopoulos B."/>
            <person name="Baker S."/>
            <person name="Barry K."/>
            <person name="Bills G."/>
            <person name="Bluhm B."/>
            <person name="Cannon C."/>
            <person name="Castanera R."/>
            <person name="Culley D."/>
            <person name="Daum C."/>
            <person name="Ezra D."/>
            <person name="Gonzalez J."/>
            <person name="Henrissat B."/>
            <person name="Kuo A."/>
            <person name="Liang C."/>
            <person name="Lipzen A."/>
            <person name="Lutzoni F."/>
            <person name="Magnuson J."/>
            <person name="Mondo S."/>
            <person name="Nolan M."/>
            <person name="Ohm R."/>
            <person name="Pangilinan J."/>
            <person name="Park H.-J."/>
            <person name="Ramirez L."/>
            <person name="Alfaro M."/>
            <person name="Sun H."/>
            <person name="Tritt A."/>
            <person name="Yoshinaga Y."/>
            <person name="Zwiers L.-H."/>
            <person name="Turgeon B."/>
            <person name="Goodwin S."/>
            <person name="Spatafora J."/>
            <person name="Crous P."/>
            <person name="Grigoriev I."/>
        </authorList>
    </citation>
    <scope>NUCLEOTIDE SEQUENCE</scope>
    <source>
        <strain evidence="2">CBS 279.74</strain>
    </source>
</reference>
<feature type="compositionally biased region" description="Basic and acidic residues" evidence="1">
    <location>
        <begin position="462"/>
        <end position="472"/>
    </location>
</feature>
<feature type="region of interest" description="Disordered" evidence="1">
    <location>
        <begin position="462"/>
        <end position="525"/>
    </location>
</feature>
<feature type="compositionally biased region" description="Basic and acidic residues" evidence="1">
    <location>
        <begin position="501"/>
        <end position="519"/>
    </location>
</feature>
<evidence type="ECO:0000313" key="3">
    <source>
        <dbReference type="Proteomes" id="UP000799428"/>
    </source>
</evidence>
<feature type="region of interest" description="Disordered" evidence="1">
    <location>
        <begin position="210"/>
        <end position="247"/>
    </location>
</feature>
<dbReference type="AlphaFoldDB" id="A0A6G1JRA4"/>
<evidence type="ECO:0000256" key="1">
    <source>
        <dbReference type="SAM" id="MobiDB-lite"/>
    </source>
</evidence>
<sequence>MANNDDHNPRRYPNRIEDNPFIAFRRFTDSHVSSLLNTVFTLPATLVTLNNAHHARGQCLFGKADAQDCQKLGQLEQKVAYTRSIGVELYQKGDLETVIKKGEELLKLDQEANQLRKKIVEDARRGETDKSRDNGQTELVERVAREKGQQWGWSWSWGFPASFHEEERAKLTEDRQIYRGNWSHCQRPSREQMEEERQRRKAKWESFKKQLNEELPRAEQGESQKVSWRIPIPPPADAPTQANPNSERQTNLFDELGHMIMDEVTRLMLPSSFSSHQEEYSPRALENNQDLKKAGVPWRDAFEDLVRSVRGAPLIPSEKLGSSEDMSYDRWTRRFWDREHGQRERKDTAQYPKPVPWEGEETSEEPSYEYAHDHEDQHDEPPSPKVAHFEFPATTTATVPLANSVATPATELEAYERLLRPTGPTTEPKSAVRTSLLSTLTTTERTVAPDGTTTTKVVLKKRFADGREESSETVHTQRGQETDSSQDPWKALKEPQFPSPTDRESASQELAKKDAEKKKGWFWSG</sequence>
<dbReference type="OrthoDB" id="4586300at2759"/>